<feature type="domain" description="3-dehydroquinate synthase C-terminal" evidence="16">
    <location>
        <begin position="272"/>
        <end position="416"/>
    </location>
</feature>
<dbReference type="GO" id="GO:0009423">
    <property type="term" value="P:chorismate biosynthetic process"/>
    <property type="evidence" value="ECO:0007669"/>
    <property type="project" value="UniProtKB-ARBA"/>
</dbReference>
<dbReference type="OMA" id="TCAHKPT"/>
<dbReference type="PANTHER" id="PTHR43622:SF7">
    <property type="entry name" value="3-DEHYDROQUINATE SYNTHASE, CHLOROPLASTIC"/>
    <property type="match status" value="1"/>
</dbReference>
<name>A0A803MHP8_CHEQI</name>
<reference evidence="17" key="1">
    <citation type="journal article" date="2017" name="Nature">
        <title>The genome of Chenopodium quinoa.</title>
        <authorList>
            <person name="Jarvis D.E."/>
            <person name="Ho Y.S."/>
            <person name="Lightfoot D.J."/>
            <person name="Schmoeckel S.M."/>
            <person name="Li B."/>
            <person name="Borm T.J.A."/>
            <person name="Ohyanagi H."/>
            <person name="Mineta K."/>
            <person name="Michell C.T."/>
            <person name="Saber N."/>
            <person name="Kharbatia N.M."/>
            <person name="Rupper R.R."/>
            <person name="Sharp A.R."/>
            <person name="Dally N."/>
            <person name="Boughton B.A."/>
            <person name="Woo Y.H."/>
            <person name="Gao G."/>
            <person name="Schijlen E.G.W.M."/>
            <person name="Guo X."/>
            <person name="Momin A.A."/>
            <person name="Negrao S."/>
            <person name="Al-Babili S."/>
            <person name="Gehring C."/>
            <person name="Roessner U."/>
            <person name="Jung C."/>
            <person name="Murphy K."/>
            <person name="Arold S.T."/>
            <person name="Gojobori T."/>
            <person name="van der Linden C.G."/>
            <person name="van Loo E.N."/>
            <person name="Jellen E.N."/>
            <person name="Maughan P.J."/>
            <person name="Tester M."/>
        </authorList>
    </citation>
    <scope>NUCLEOTIDE SEQUENCE [LARGE SCALE GENOMIC DNA]</scope>
    <source>
        <strain evidence="17">cv. PI 614886</strain>
    </source>
</reference>
<evidence type="ECO:0000256" key="2">
    <source>
        <dbReference type="ARBA" id="ARBA00001911"/>
    </source>
</evidence>
<evidence type="ECO:0000256" key="8">
    <source>
        <dbReference type="ARBA" id="ARBA00022605"/>
    </source>
</evidence>
<dbReference type="InterPro" id="IPR016037">
    <property type="entry name" value="DHQ_synth_AroB"/>
</dbReference>
<keyword evidence="12" id="KW-0456">Lyase</keyword>
<keyword evidence="9" id="KW-0479">Metal-binding</keyword>
<evidence type="ECO:0000259" key="16">
    <source>
        <dbReference type="Pfam" id="PF24621"/>
    </source>
</evidence>
<evidence type="ECO:0000256" key="4">
    <source>
        <dbReference type="ARBA" id="ARBA00004229"/>
    </source>
</evidence>
<dbReference type="InterPro" id="IPR050071">
    <property type="entry name" value="Dehydroquinate_synthase"/>
</dbReference>
<evidence type="ECO:0000256" key="11">
    <source>
        <dbReference type="ARBA" id="ARBA00023141"/>
    </source>
</evidence>
<keyword evidence="18" id="KW-1185">Reference proteome</keyword>
<keyword evidence="8" id="KW-0028">Amino-acid biosynthesis</keyword>
<dbReference type="HAMAP" id="MF_00110">
    <property type="entry name" value="DHQ_synthase"/>
    <property type="match status" value="1"/>
</dbReference>
<comment type="similarity">
    <text evidence="6">Belongs to the sugar phosphate cyclases superfamily. Dehydroquinate synthase family.</text>
</comment>
<dbReference type="GO" id="GO:0009073">
    <property type="term" value="P:aromatic amino acid family biosynthetic process"/>
    <property type="evidence" value="ECO:0007669"/>
    <property type="project" value="UniProtKB-KW"/>
</dbReference>
<sequence length="454" mass="48924">MAASAHPSSLCFSLNPTSSKASISKSTNLFVGVVGGSSVKLNSDHLGSNRIAVSVGRVRSAIHASSTQLTPAESPSSSGFSKMTSSSRVPNIVDVNLGDRSYPIYIGPGLLDQPELLQRHVHGKRVLVVTNTTVAPLYLDKVINALTKDNPNVSVETVILPDGEQYKDMDTLMKVFDKAIESRLDRRSTFVALGGGVIGDMCGFAAASFLRGVNFIQIPTTVMAQVDSSVGGKTGINHPLGKNLIGAFYQPQCVLVDTDTLDTLPDRELASGLAEVIKYGLIRDAEFFEWQEKNMDALMARDHIAFAYAIKRSCENKAEVVSLDEKEGGLRATLNLGHTFGHAIETGFGYGHWLHGEAVAVGMVMAVDMSHRLGWIDESLVGRVHNILKKAKLPIAPPESMTVEMFKSIMSVDKKVADGVLRLILLKGPLGNCVFTSDYDKKALDETLSAFSKS</sequence>
<evidence type="ECO:0000256" key="12">
    <source>
        <dbReference type="ARBA" id="ARBA00023239"/>
    </source>
</evidence>
<organism evidence="17 18">
    <name type="scientific">Chenopodium quinoa</name>
    <name type="common">Quinoa</name>
    <dbReference type="NCBI Taxonomy" id="63459"/>
    <lineage>
        <taxon>Eukaryota</taxon>
        <taxon>Viridiplantae</taxon>
        <taxon>Streptophyta</taxon>
        <taxon>Embryophyta</taxon>
        <taxon>Tracheophyta</taxon>
        <taxon>Spermatophyta</taxon>
        <taxon>Magnoliopsida</taxon>
        <taxon>eudicotyledons</taxon>
        <taxon>Gunneridae</taxon>
        <taxon>Pentapetalae</taxon>
        <taxon>Caryophyllales</taxon>
        <taxon>Chenopodiaceae</taxon>
        <taxon>Chenopodioideae</taxon>
        <taxon>Atripliceae</taxon>
        <taxon>Chenopodium</taxon>
    </lineage>
</organism>
<dbReference type="Pfam" id="PF24621">
    <property type="entry name" value="DHQS_C"/>
    <property type="match status" value="1"/>
</dbReference>
<dbReference type="PANTHER" id="PTHR43622">
    <property type="entry name" value="3-DEHYDROQUINATE SYNTHASE"/>
    <property type="match status" value="1"/>
</dbReference>
<evidence type="ECO:0000256" key="13">
    <source>
        <dbReference type="ARBA" id="ARBA00056090"/>
    </source>
</evidence>
<dbReference type="GO" id="GO:0009507">
    <property type="term" value="C:chloroplast"/>
    <property type="evidence" value="ECO:0007669"/>
    <property type="project" value="UniProtKB-SubCell"/>
</dbReference>
<evidence type="ECO:0000256" key="9">
    <source>
        <dbReference type="ARBA" id="ARBA00022723"/>
    </source>
</evidence>
<dbReference type="SUPFAM" id="SSF56796">
    <property type="entry name" value="Dehydroquinate synthase-like"/>
    <property type="match status" value="1"/>
</dbReference>
<comment type="cofactor">
    <cofactor evidence="3">
        <name>a divalent metal cation</name>
        <dbReference type="ChEBI" id="CHEBI:60240"/>
    </cofactor>
</comment>
<evidence type="ECO:0000256" key="6">
    <source>
        <dbReference type="ARBA" id="ARBA00005412"/>
    </source>
</evidence>
<comment type="subcellular location">
    <subcellularLocation>
        <location evidence="4">Plastid</location>
        <location evidence="4">Chloroplast</location>
    </subcellularLocation>
</comment>
<dbReference type="Gene3D" id="3.40.50.1970">
    <property type="match status" value="1"/>
</dbReference>
<dbReference type="KEGG" id="cqi:110694736"/>
<dbReference type="InterPro" id="IPR056179">
    <property type="entry name" value="DHQS_C"/>
</dbReference>
<comment type="function">
    <text evidence="13">Catalyzes the second step in the shikimate pathway.</text>
</comment>
<protein>
    <recommendedName>
        <fullName evidence="14">3-dehydroquinate synthase, chloroplastic</fullName>
        <ecNumber evidence="7">4.2.3.4</ecNumber>
    </recommendedName>
</protein>
<dbReference type="Proteomes" id="UP000596660">
    <property type="component" value="Unplaced"/>
</dbReference>
<dbReference type="GO" id="GO:0003856">
    <property type="term" value="F:3-dehydroquinate synthase activity"/>
    <property type="evidence" value="ECO:0007669"/>
    <property type="project" value="UniProtKB-EC"/>
</dbReference>
<dbReference type="FunFam" id="1.20.1090.10:FF:000002">
    <property type="entry name" value="3-dehydroquinate synthase"/>
    <property type="match status" value="1"/>
</dbReference>
<comment type="catalytic activity">
    <reaction evidence="1">
        <text>7-phospho-2-dehydro-3-deoxy-D-arabino-heptonate = 3-dehydroquinate + phosphate</text>
        <dbReference type="Rhea" id="RHEA:21968"/>
        <dbReference type="ChEBI" id="CHEBI:32364"/>
        <dbReference type="ChEBI" id="CHEBI:43474"/>
        <dbReference type="ChEBI" id="CHEBI:58394"/>
        <dbReference type="EC" id="4.2.3.4"/>
    </reaction>
</comment>
<evidence type="ECO:0000256" key="10">
    <source>
        <dbReference type="ARBA" id="ARBA00023027"/>
    </source>
</evidence>
<dbReference type="GO" id="GO:0008652">
    <property type="term" value="P:amino acid biosynthetic process"/>
    <property type="evidence" value="ECO:0007669"/>
    <property type="project" value="UniProtKB-KW"/>
</dbReference>
<evidence type="ECO:0000259" key="15">
    <source>
        <dbReference type="Pfam" id="PF01761"/>
    </source>
</evidence>
<dbReference type="Gene3D" id="1.20.1090.10">
    <property type="entry name" value="Dehydroquinate synthase-like - alpha domain"/>
    <property type="match status" value="1"/>
</dbReference>
<evidence type="ECO:0000313" key="18">
    <source>
        <dbReference type="Proteomes" id="UP000596660"/>
    </source>
</evidence>
<dbReference type="GeneID" id="110694736"/>
<comment type="pathway">
    <text evidence="5">Metabolic intermediate biosynthesis; chorismate biosynthesis; chorismate from D-erythrose 4-phosphate and phosphoenolpyruvate: step 2/7.</text>
</comment>
<evidence type="ECO:0000256" key="7">
    <source>
        <dbReference type="ARBA" id="ARBA00013031"/>
    </source>
</evidence>
<dbReference type="Gramene" id="AUR62029500-RA">
    <property type="protein sequence ID" value="AUR62029500-RA:cds"/>
    <property type="gene ID" value="AUR62029500"/>
</dbReference>
<evidence type="ECO:0000256" key="5">
    <source>
        <dbReference type="ARBA" id="ARBA00004661"/>
    </source>
</evidence>
<dbReference type="RefSeq" id="XP_021727602.1">
    <property type="nucleotide sequence ID" value="XM_021871910.1"/>
</dbReference>
<gene>
    <name evidence="17" type="primary">LOC110694736</name>
</gene>
<dbReference type="InterPro" id="IPR030960">
    <property type="entry name" value="DHQS/DOIS_N"/>
</dbReference>
<dbReference type="SMR" id="A0A803MHP8"/>
<evidence type="ECO:0000256" key="14">
    <source>
        <dbReference type="ARBA" id="ARBA00068623"/>
    </source>
</evidence>
<dbReference type="GO" id="GO:0046872">
    <property type="term" value="F:metal ion binding"/>
    <property type="evidence" value="ECO:0007669"/>
    <property type="project" value="UniProtKB-KW"/>
</dbReference>
<dbReference type="FunFam" id="3.40.50.1970:FF:000001">
    <property type="entry name" value="3-dehydroquinate synthase"/>
    <property type="match status" value="1"/>
</dbReference>
<dbReference type="Pfam" id="PF01761">
    <property type="entry name" value="DHQ_synthase"/>
    <property type="match status" value="1"/>
</dbReference>
<feature type="domain" description="3-dehydroquinate synthase N-terminal" evidence="15">
    <location>
        <begin position="158"/>
        <end position="270"/>
    </location>
</feature>
<proteinExistence type="inferred from homology"/>
<evidence type="ECO:0000256" key="3">
    <source>
        <dbReference type="ARBA" id="ARBA00001968"/>
    </source>
</evidence>
<dbReference type="NCBIfam" id="TIGR01357">
    <property type="entry name" value="aroB"/>
    <property type="match status" value="1"/>
</dbReference>
<comment type="cofactor">
    <cofactor evidence="2">
        <name>NAD(+)</name>
        <dbReference type="ChEBI" id="CHEBI:57540"/>
    </cofactor>
</comment>
<accession>A0A803MHP8</accession>
<keyword evidence="11" id="KW-0057">Aromatic amino acid biosynthesis</keyword>
<evidence type="ECO:0000256" key="1">
    <source>
        <dbReference type="ARBA" id="ARBA00001393"/>
    </source>
</evidence>
<dbReference type="EC" id="4.2.3.4" evidence="7"/>
<keyword evidence="10" id="KW-0520">NAD</keyword>
<reference evidence="17" key="2">
    <citation type="submission" date="2021-03" db="UniProtKB">
        <authorList>
            <consortium name="EnsemblPlants"/>
        </authorList>
    </citation>
    <scope>IDENTIFICATION</scope>
</reference>
<dbReference type="EnsemblPlants" id="AUR62029500-RA">
    <property type="protein sequence ID" value="AUR62029500-RA:cds"/>
    <property type="gene ID" value="AUR62029500"/>
</dbReference>
<dbReference type="CDD" id="cd08195">
    <property type="entry name" value="DHQS"/>
    <property type="match status" value="1"/>
</dbReference>
<dbReference type="OrthoDB" id="197068at2759"/>
<dbReference type="AlphaFoldDB" id="A0A803MHP8"/>
<evidence type="ECO:0000313" key="17">
    <source>
        <dbReference type="EnsemblPlants" id="AUR62029500-RA:cds"/>
    </source>
</evidence>